<dbReference type="InterPro" id="IPR016161">
    <property type="entry name" value="Ald_DH/histidinol_DH"/>
</dbReference>
<evidence type="ECO:0000256" key="1">
    <source>
        <dbReference type="ARBA" id="ARBA00023002"/>
    </source>
</evidence>
<dbReference type="GO" id="GO:0009450">
    <property type="term" value="P:gamma-aminobutyric acid catabolic process"/>
    <property type="evidence" value="ECO:0007669"/>
    <property type="project" value="TreeGrafter"/>
</dbReference>
<feature type="non-terminal residue" evidence="3">
    <location>
        <position position="144"/>
    </location>
</feature>
<dbReference type="Gene3D" id="3.40.605.10">
    <property type="entry name" value="Aldehyde Dehydrogenase, Chain A, domain 1"/>
    <property type="match status" value="1"/>
</dbReference>
<proteinExistence type="predicted"/>
<evidence type="ECO:0000259" key="2">
    <source>
        <dbReference type="Pfam" id="PF00171"/>
    </source>
</evidence>
<keyword evidence="4" id="KW-1185">Reference proteome</keyword>
<accession>W9VQM2</accession>
<dbReference type="AlphaFoldDB" id="W9VQM2"/>
<dbReference type="GeneID" id="19182815"/>
<dbReference type="RefSeq" id="XP_007760430.1">
    <property type="nucleotide sequence ID" value="XM_007762240.1"/>
</dbReference>
<keyword evidence="1" id="KW-0560">Oxidoreductase</keyword>
<dbReference type="Proteomes" id="UP000019473">
    <property type="component" value="Unassembled WGS sequence"/>
</dbReference>
<dbReference type="PANTHER" id="PTHR43353">
    <property type="entry name" value="SUCCINATE-SEMIALDEHYDE DEHYDROGENASE, MITOCHONDRIAL"/>
    <property type="match status" value="1"/>
</dbReference>
<dbReference type="STRING" id="1182544.W9VQM2"/>
<dbReference type="eggNOG" id="KOG2450">
    <property type="taxonomic scope" value="Eukaryota"/>
</dbReference>
<comment type="caution">
    <text evidence="3">The sequence shown here is derived from an EMBL/GenBank/DDBJ whole genome shotgun (WGS) entry which is preliminary data.</text>
</comment>
<feature type="domain" description="Aldehyde dehydrogenase" evidence="2">
    <location>
        <begin position="1"/>
        <end position="136"/>
    </location>
</feature>
<dbReference type="HOGENOM" id="CLU_1801033_0_0_1"/>
<dbReference type="EMBL" id="AMGW01000006">
    <property type="protein sequence ID" value="EXJ55320.1"/>
    <property type="molecule type" value="Genomic_DNA"/>
</dbReference>
<evidence type="ECO:0000313" key="3">
    <source>
        <dbReference type="EMBL" id="EXJ55320.1"/>
    </source>
</evidence>
<dbReference type="InterPro" id="IPR015590">
    <property type="entry name" value="Aldehyde_DH_dom"/>
</dbReference>
<sequence>MKRRRDELNHYSHTETGAPAAVFANELGLAYEGCLSVAGLIQTATISTAPVCKEDDGRAMVIKEPYGVVLAIAPWNAPHALGFRACLQPLAMGNTVILKGPEAAPGVSWAIASILHEAGLPPGCLNTIYHRPSDAARVTTTMIA</sequence>
<dbReference type="InterPro" id="IPR050740">
    <property type="entry name" value="Aldehyde_DH_Superfamily"/>
</dbReference>
<dbReference type="OrthoDB" id="310895at2759"/>
<dbReference type="VEuPathDB" id="FungiDB:A1O7_08247"/>
<dbReference type="GO" id="GO:0004777">
    <property type="term" value="F:succinate-semialdehyde dehydrogenase (NAD+) activity"/>
    <property type="evidence" value="ECO:0007669"/>
    <property type="project" value="TreeGrafter"/>
</dbReference>
<dbReference type="InterPro" id="IPR016162">
    <property type="entry name" value="Ald_DH_N"/>
</dbReference>
<name>W9VQM2_9EURO</name>
<dbReference type="Pfam" id="PF00171">
    <property type="entry name" value="Aldedh"/>
    <property type="match status" value="1"/>
</dbReference>
<organism evidence="3 4">
    <name type="scientific">Cladophialophora yegresii CBS 114405</name>
    <dbReference type="NCBI Taxonomy" id="1182544"/>
    <lineage>
        <taxon>Eukaryota</taxon>
        <taxon>Fungi</taxon>
        <taxon>Dikarya</taxon>
        <taxon>Ascomycota</taxon>
        <taxon>Pezizomycotina</taxon>
        <taxon>Eurotiomycetes</taxon>
        <taxon>Chaetothyriomycetidae</taxon>
        <taxon>Chaetothyriales</taxon>
        <taxon>Herpotrichiellaceae</taxon>
        <taxon>Cladophialophora</taxon>
    </lineage>
</organism>
<reference evidence="3 4" key="1">
    <citation type="submission" date="2013-03" db="EMBL/GenBank/DDBJ databases">
        <title>The Genome Sequence of Cladophialophora yegresii CBS 114405.</title>
        <authorList>
            <consortium name="The Broad Institute Genomics Platform"/>
            <person name="Cuomo C."/>
            <person name="de Hoog S."/>
            <person name="Gorbushina A."/>
            <person name="Walker B."/>
            <person name="Young S.K."/>
            <person name="Zeng Q."/>
            <person name="Gargeya S."/>
            <person name="Fitzgerald M."/>
            <person name="Haas B."/>
            <person name="Abouelleil A."/>
            <person name="Allen A.W."/>
            <person name="Alvarado L."/>
            <person name="Arachchi H.M."/>
            <person name="Berlin A.M."/>
            <person name="Chapman S.B."/>
            <person name="Gainer-Dewar J."/>
            <person name="Goldberg J."/>
            <person name="Griggs A."/>
            <person name="Gujja S."/>
            <person name="Hansen M."/>
            <person name="Howarth C."/>
            <person name="Imamovic A."/>
            <person name="Ireland A."/>
            <person name="Larimer J."/>
            <person name="McCowan C."/>
            <person name="Murphy C."/>
            <person name="Pearson M."/>
            <person name="Poon T.W."/>
            <person name="Priest M."/>
            <person name="Roberts A."/>
            <person name="Saif S."/>
            <person name="Shea T."/>
            <person name="Sisk P."/>
            <person name="Sykes S."/>
            <person name="Wortman J."/>
            <person name="Nusbaum C."/>
            <person name="Birren B."/>
        </authorList>
    </citation>
    <scope>NUCLEOTIDE SEQUENCE [LARGE SCALE GENOMIC DNA]</scope>
    <source>
        <strain evidence="3 4">CBS 114405</strain>
    </source>
</reference>
<gene>
    <name evidence="3" type="ORF">A1O7_08247</name>
</gene>
<dbReference type="SUPFAM" id="SSF53720">
    <property type="entry name" value="ALDH-like"/>
    <property type="match status" value="1"/>
</dbReference>
<dbReference type="PANTHER" id="PTHR43353:SF6">
    <property type="entry name" value="CYTOPLASMIC ALDEHYDE DEHYDROGENASE (EUROFUNG)"/>
    <property type="match status" value="1"/>
</dbReference>
<evidence type="ECO:0000313" key="4">
    <source>
        <dbReference type="Proteomes" id="UP000019473"/>
    </source>
</evidence>
<protein>
    <submittedName>
        <fullName evidence="3">NAD-dependent aldehyde dehydrogenase</fullName>
    </submittedName>
</protein>